<sequence length="108" mass="12027">MANYLFVESRDPYGAGDTQRVEELVRGIRQRGNTVTVFLVQNGVLSTRPGAKFSERYADLTRSGITVLADEFSLRERAIERLAEGVQKADIGQLVDLLFVAGTKAIWH</sequence>
<dbReference type="SUPFAM" id="SSF75169">
    <property type="entry name" value="DsrEFH-like"/>
    <property type="match status" value="1"/>
</dbReference>
<dbReference type="EMBL" id="LDWR01000040">
    <property type="protein sequence ID" value="KML54229.1"/>
    <property type="molecule type" value="Genomic_DNA"/>
</dbReference>
<comment type="caution">
    <text evidence="1">The sequence shown here is derived from an EMBL/GenBank/DDBJ whole genome shotgun (WGS) entry which is preliminary data.</text>
</comment>
<reference evidence="1 2" key="1">
    <citation type="submission" date="2015-05" db="EMBL/GenBank/DDBJ databases">
        <title>Draft genome of Burkholderia cepacia LK29.</title>
        <authorList>
            <person name="Chan X.Y."/>
        </authorList>
    </citation>
    <scope>NUCLEOTIDE SEQUENCE [LARGE SCALE GENOMIC DNA]</scope>
    <source>
        <strain evidence="1 2">LK29</strain>
    </source>
</reference>
<dbReference type="Proteomes" id="UP000036338">
    <property type="component" value="Unassembled WGS sequence"/>
</dbReference>
<dbReference type="Gene3D" id="3.40.1260.10">
    <property type="entry name" value="DsrEFH-like"/>
    <property type="match status" value="1"/>
</dbReference>
<dbReference type="InterPro" id="IPR027396">
    <property type="entry name" value="DsrEFH-like"/>
</dbReference>
<protein>
    <submittedName>
        <fullName evidence="1">Sulfur reduction protein DsrE</fullName>
    </submittedName>
</protein>
<evidence type="ECO:0000313" key="2">
    <source>
        <dbReference type="Proteomes" id="UP000036338"/>
    </source>
</evidence>
<evidence type="ECO:0000313" key="1">
    <source>
        <dbReference type="EMBL" id="KML54229.1"/>
    </source>
</evidence>
<organism evidence="1 2">
    <name type="scientific">Burkholderia cepacia</name>
    <name type="common">Pseudomonas cepacia</name>
    <dbReference type="NCBI Taxonomy" id="292"/>
    <lineage>
        <taxon>Bacteria</taxon>
        <taxon>Pseudomonadati</taxon>
        <taxon>Pseudomonadota</taxon>
        <taxon>Betaproteobacteria</taxon>
        <taxon>Burkholderiales</taxon>
        <taxon>Burkholderiaceae</taxon>
        <taxon>Burkholderia</taxon>
        <taxon>Burkholderia cepacia complex</taxon>
    </lineage>
</organism>
<name>A0A0J5WHT7_BURCE</name>
<accession>A0A0J5WHT7</accession>
<gene>
    <name evidence="1" type="ORF">VL15_21715</name>
</gene>
<dbReference type="AlphaFoldDB" id="A0A0J5WHT7"/>
<dbReference type="PATRIC" id="fig|292.27.peg.4651"/>
<proteinExistence type="predicted"/>